<reference evidence="9" key="1">
    <citation type="submission" date="2023-06" db="EMBL/GenBank/DDBJ databases">
        <authorList>
            <person name="Delattre M."/>
        </authorList>
    </citation>
    <scope>NUCLEOTIDE SEQUENCE</scope>
    <source>
        <strain evidence="9">AF72</strain>
    </source>
</reference>
<name>A0AA36C664_9BILA</name>
<keyword evidence="3" id="KW-0808">Transferase</keyword>
<organism evidence="9 10">
    <name type="scientific">Mesorhabditis spiculigera</name>
    <dbReference type="NCBI Taxonomy" id="96644"/>
    <lineage>
        <taxon>Eukaryota</taxon>
        <taxon>Metazoa</taxon>
        <taxon>Ecdysozoa</taxon>
        <taxon>Nematoda</taxon>
        <taxon>Chromadorea</taxon>
        <taxon>Rhabditida</taxon>
        <taxon>Rhabditina</taxon>
        <taxon>Rhabditomorpha</taxon>
        <taxon>Rhabditoidea</taxon>
        <taxon>Rhabditidae</taxon>
        <taxon>Mesorhabditinae</taxon>
        <taxon>Mesorhabditis</taxon>
    </lineage>
</organism>
<gene>
    <name evidence="9" type="ORF">MSPICULIGERA_LOCUS1800</name>
</gene>
<dbReference type="GO" id="GO:0005634">
    <property type="term" value="C:nucleus"/>
    <property type="evidence" value="ECO:0007669"/>
    <property type="project" value="TreeGrafter"/>
</dbReference>
<dbReference type="GO" id="GO:0032436">
    <property type="term" value="P:positive regulation of proteasomal ubiquitin-dependent protein catabolic process"/>
    <property type="evidence" value="ECO:0007669"/>
    <property type="project" value="TreeGrafter"/>
</dbReference>
<evidence type="ECO:0000313" key="9">
    <source>
        <dbReference type="EMBL" id="CAJ0561347.1"/>
    </source>
</evidence>
<dbReference type="InterPro" id="IPR050591">
    <property type="entry name" value="GSK-3"/>
</dbReference>
<feature type="domain" description="Protein kinase" evidence="8">
    <location>
        <begin position="23"/>
        <end position="320"/>
    </location>
</feature>
<feature type="compositionally biased region" description="Acidic residues" evidence="7">
    <location>
        <begin position="338"/>
        <end position="352"/>
    </location>
</feature>
<keyword evidence="2" id="KW-0723">Serine/threonine-protein kinase</keyword>
<dbReference type="PANTHER" id="PTHR24057">
    <property type="entry name" value="GLYCOGEN SYNTHASE KINASE-3 ALPHA"/>
    <property type="match status" value="1"/>
</dbReference>
<keyword evidence="5" id="KW-0418">Kinase</keyword>
<evidence type="ECO:0000313" key="10">
    <source>
        <dbReference type="Proteomes" id="UP001177023"/>
    </source>
</evidence>
<comment type="similarity">
    <text evidence="1">Belongs to the protein kinase superfamily. CMGC Ser/Thr protein kinase family. GSK-3 subfamily.</text>
</comment>
<keyword evidence="4" id="KW-0547">Nucleotide-binding</keyword>
<feature type="non-terminal residue" evidence="9">
    <location>
        <position position="1"/>
    </location>
</feature>
<dbReference type="FunFam" id="1.10.510.10:FF:000624">
    <property type="entry name" value="Mitogen-activated protein kinase"/>
    <property type="match status" value="1"/>
</dbReference>
<dbReference type="InterPro" id="IPR011009">
    <property type="entry name" value="Kinase-like_dom_sf"/>
</dbReference>
<dbReference type="GO" id="GO:0070507">
    <property type="term" value="P:regulation of microtubule cytoskeleton organization"/>
    <property type="evidence" value="ECO:0007669"/>
    <property type="project" value="TreeGrafter"/>
</dbReference>
<comment type="caution">
    <text evidence="9">The sequence shown here is derived from an EMBL/GenBank/DDBJ whole genome shotgun (WGS) entry which is preliminary data.</text>
</comment>
<evidence type="ECO:0000256" key="2">
    <source>
        <dbReference type="ARBA" id="ARBA00022527"/>
    </source>
</evidence>
<dbReference type="PROSITE" id="PS50011">
    <property type="entry name" value="PROTEIN_KINASE_DOM"/>
    <property type="match status" value="1"/>
</dbReference>
<dbReference type="GO" id="GO:0004674">
    <property type="term" value="F:protein serine/threonine kinase activity"/>
    <property type="evidence" value="ECO:0007669"/>
    <property type="project" value="UniProtKB-KW"/>
</dbReference>
<dbReference type="GO" id="GO:0005829">
    <property type="term" value="C:cytosol"/>
    <property type="evidence" value="ECO:0007669"/>
    <property type="project" value="TreeGrafter"/>
</dbReference>
<keyword evidence="10" id="KW-1185">Reference proteome</keyword>
<dbReference type="PROSITE" id="PS00108">
    <property type="entry name" value="PROTEIN_KINASE_ST"/>
    <property type="match status" value="1"/>
</dbReference>
<evidence type="ECO:0000256" key="4">
    <source>
        <dbReference type="ARBA" id="ARBA00022741"/>
    </source>
</evidence>
<evidence type="ECO:0000256" key="6">
    <source>
        <dbReference type="ARBA" id="ARBA00022840"/>
    </source>
</evidence>
<evidence type="ECO:0000256" key="5">
    <source>
        <dbReference type="ARBA" id="ARBA00022777"/>
    </source>
</evidence>
<dbReference type="Gene3D" id="1.10.510.10">
    <property type="entry name" value="Transferase(Phosphotransferase) domain 1"/>
    <property type="match status" value="1"/>
</dbReference>
<dbReference type="InterPro" id="IPR000719">
    <property type="entry name" value="Prot_kinase_dom"/>
</dbReference>
<dbReference type="GO" id="GO:0090090">
    <property type="term" value="P:negative regulation of canonical Wnt signaling pathway"/>
    <property type="evidence" value="ECO:0007669"/>
    <property type="project" value="TreeGrafter"/>
</dbReference>
<evidence type="ECO:0000256" key="1">
    <source>
        <dbReference type="ARBA" id="ARBA00005527"/>
    </source>
</evidence>
<sequence length="352" mass="39589">MPRVLATRVHGKGTASSAQLDFTERLLKFGDGRFATVELWQIDGPERRLVALKRVHGNTPTNGTTSDSDGAPADCPTQSQLFGEIDVLKKVHHQNCVTLLYYYWITPGTPADGYNLILDYLPKEIGKILKASRNGFGLQNTKILSWQLFNALAYLSSMHIIHLDIKPANLIFDETTMQLKIADFGNARIINYDVPHISYQVTRYYRPPELLFGSRRFTCGIDVWSAGCVMAEMATGKVLFRATSTKLQANLLVAVLGYPSEDDLKTMNVGRPRVRKGNKLGLLKHLPQLPKDMVPLLERILVYSLKQRIPAHKILSHPFFSDLKGLKRPDDSAPDFGFDIEEQATQYDEDMP</sequence>
<dbReference type="Pfam" id="PF00069">
    <property type="entry name" value="Pkinase"/>
    <property type="match status" value="1"/>
</dbReference>
<accession>A0AA36C664</accession>
<dbReference type="EMBL" id="CATQJA010000549">
    <property type="protein sequence ID" value="CAJ0561347.1"/>
    <property type="molecule type" value="Genomic_DNA"/>
</dbReference>
<keyword evidence="6" id="KW-0067">ATP-binding</keyword>
<dbReference type="SUPFAM" id="SSF56112">
    <property type="entry name" value="Protein kinase-like (PK-like)"/>
    <property type="match status" value="1"/>
</dbReference>
<protein>
    <recommendedName>
        <fullName evidence="8">Protein kinase domain-containing protein</fullName>
    </recommendedName>
</protein>
<dbReference type="Proteomes" id="UP001177023">
    <property type="component" value="Unassembled WGS sequence"/>
</dbReference>
<evidence type="ECO:0000259" key="8">
    <source>
        <dbReference type="PROSITE" id="PS50011"/>
    </source>
</evidence>
<dbReference type="GO" id="GO:0005524">
    <property type="term" value="F:ATP binding"/>
    <property type="evidence" value="ECO:0007669"/>
    <property type="project" value="UniProtKB-KW"/>
</dbReference>
<dbReference type="InterPro" id="IPR008271">
    <property type="entry name" value="Ser/Thr_kinase_AS"/>
</dbReference>
<dbReference type="AlphaFoldDB" id="A0AA36C664"/>
<evidence type="ECO:0000256" key="3">
    <source>
        <dbReference type="ARBA" id="ARBA00022679"/>
    </source>
</evidence>
<dbReference type="SMART" id="SM00220">
    <property type="entry name" value="S_TKc"/>
    <property type="match status" value="1"/>
</dbReference>
<feature type="region of interest" description="Disordered" evidence="7">
    <location>
        <begin position="333"/>
        <end position="352"/>
    </location>
</feature>
<dbReference type="Gene3D" id="3.30.200.20">
    <property type="entry name" value="Phosphorylase Kinase, domain 1"/>
    <property type="match status" value="1"/>
</dbReference>
<dbReference type="GO" id="GO:0030424">
    <property type="term" value="C:axon"/>
    <property type="evidence" value="ECO:0007669"/>
    <property type="project" value="TreeGrafter"/>
</dbReference>
<proteinExistence type="inferred from homology"/>
<dbReference type="GO" id="GO:0030154">
    <property type="term" value="P:cell differentiation"/>
    <property type="evidence" value="ECO:0007669"/>
    <property type="project" value="TreeGrafter"/>
</dbReference>
<evidence type="ECO:0000256" key="7">
    <source>
        <dbReference type="SAM" id="MobiDB-lite"/>
    </source>
</evidence>
<dbReference type="GO" id="GO:0007165">
    <property type="term" value="P:signal transduction"/>
    <property type="evidence" value="ECO:0007669"/>
    <property type="project" value="TreeGrafter"/>
</dbReference>
<dbReference type="PANTHER" id="PTHR24057:SF18">
    <property type="entry name" value="SERINE_THREONINE-PROTEIN KINASE R03D7.5-RELATED"/>
    <property type="match status" value="1"/>
</dbReference>